<gene>
    <name evidence="1" type="ORF">O6H91_22G005400</name>
</gene>
<dbReference type="EMBL" id="CM055113">
    <property type="protein sequence ID" value="KAJ7515203.1"/>
    <property type="molecule type" value="Genomic_DNA"/>
</dbReference>
<sequence>MKDGTTCYLSLLAAMFQVAYSHILLSTILSFNTKTSSRIVFTPMCNTYFKNLLLNVLKSPPSFQEPVSQQITCSSLSSYPLLCPPSFYYPLIYPQNMHTFLLSTPLVPLGIDVSMQMLGG</sequence>
<dbReference type="Proteomes" id="UP001162992">
    <property type="component" value="Chromosome 22"/>
</dbReference>
<organism evidence="1 2">
    <name type="scientific">Diphasiastrum complanatum</name>
    <name type="common">Issler's clubmoss</name>
    <name type="synonym">Lycopodium complanatum</name>
    <dbReference type="NCBI Taxonomy" id="34168"/>
    <lineage>
        <taxon>Eukaryota</taxon>
        <taxon>Viridiplantae</taxon>
        <taxon>Streptophyta</taxon>
        <taxon>Embryophyta</taxon>
        <taxon>Tracheophyta</taxon>
        <taxon>Lycopodiopsida</taxon>
        <taxon>Lycopodiales</taxon>
        <taxon>Lycopodiaceae</taxon>
        <taxon>Lycopodioideae</taxon>
        <taxon>Diphasiastrum</taxon>
    </lineage>
</organism>
<keyword evidence="2" id="KW-1185">Reference proteome</keyword>
<name>A0ACC2ACC0_DIPCM</name>
<comment type="caution">
    <text evidence="1">The sequence shown here is derived from an EMBL/GenBank/DDBJ whole genome shotgun (WGS) entry which is preliminary data.</text>
</comment>
<proteinExistence type="predicted"/>
<accession>A0ACC2ACC0</accession>
<evidence type="ECO:0000313" key="1">
    <source>
        <dbReference type="EMBL" id="KAJ7515203.1"/>
    </source>
</evidence>
<reference evidence="2" key="1">
    <citation type="journal article" date="2024" name="Proc. Natl. Acad. Sci. U.S.A.">
        <title>Extraordinary preservation of gene collinearity over three hundred million years revealed in homosporous lycophytes.</title>
        <authorList>
            <person name="Li C."/>
            <person name="Wickell D."/>
            <person name="Kuo L.Y."/>
            <person name="Chen X."/>
            <person name="Nie B."/>
            <person name="Liao X."/>
            <person name="Peng D."/>
            <person name="Ji J."/>
            <person name="Jenkins J."/>
            <person name="Williams M."/>
            <person name="Shu S."/>
            <person name="Plott C."/>
            <person name="Barry K."/>
            <person name="Rajasekar S."/>
            <person name="Grimwood J."/>
            <person name="Han X."/>
            <person name="Sun S."/>
            <person name="Hou Z."/>
            <person name="He W."/>
            <person name="Dai G."/>
            <person name="Sun C."/>
            <person name="Schmutz J."/>
            <person name="Leebens-Mack J.H."/>
            <person name="Li F.W."/>
            <person name="Wang L."/>
        </authorList>
    </citation>
    <scope>NUCLEOTIDE SEQUENCE [LARGE SCALE GENOMIC DNA]</scope>
    <source>
        <strain evidence="2">cv. PW_Plant_1</strain>
    </source>
</reference>
<evidence type="ECO:0000313" key="2">
    <source>
        <dbReference type="Proteomes" id="UP001162992"/>
    </source>
</evidence>
<protein>
    <submittedName>
        <fullName evidence="1">Uncharacterized protein</fullName>
    </submittedName>
</protein>